<comment type="caution">
    <text evidence="1">The sequence shown here is derived from an EMBL/GenBank/DDBJ whole genome shotgun (WGS) entry which is preliminary data.</text>
</comment>
<dbReference type="AlphaFoldDB" id="A0A1F5NTV9"/>
<gene>
    <name evidence="1" type="ORF">A2720_03630</name>
</gene>
<evidence type="ECO:0000313" key="2">
    <source>
        <dbReference type="Proteomes" id="UP000178892"/>
    </source>
</evidence>
<sequence>MDKKSNSHDNKKSQPPIVDGWIELAPGAKVMVDERLDRDWQQQEKKIKELRGRTLAACIQIELMLDSLLQHLFFPEHLLKIDKDKGDLKVSDLSSLFLYEVIKDLSLSDKYRIFKKLSTQHKLIGDKDCKALLINLDKVRKVRNLFAHSAISFIPVGDPPKQELRPEGYSEGKRIIIDHEYLINCEQLFSQTIQLTDALLRAITPNQQNKT</sequence>
<name>A0A1F5NTV9_9BACT</name>
<dbReference type="STRING" id="1817825.A2720_03630"/>
<protein>
    <submittedName>
        <fullName evidence="1">Uncharacterized protein</fullName>
    </submittedName>
</protein>
<dbReference type="Proteomes" id="UP000178892">
    <property type="component" value="Unassembled WGS sequence"/>
</dbReference>
<dbReference type="EMBL" id="MFEL01000012">
    <property type="protein sequence ID" value="OGE80972.1"/>
    <property type="molecule type" value="Genomic_DNA"/>
</dbReference>
<organism evidence="1 2">
    <name type="scientific">Candidatus Doudnabacteria bacterium RIFCSPHIGHO2_01_FULL_46_24</name>
    <dbReference type="NCBI Taxonomy" id="1817825"/>
    <lineage>
        <taxon>Bacteria</taxon>
        <taxon>Candidatus Doudnaibacteriota</taxon>
    </lineage>
</organism>
<accession>A0A1F5NTV9</accession>
<proteinExistence type="predicted"/>
<evidence type="ECO:0000313" key="1">
    <source>
        <dbReference type="EMBL" id="OGE80972.1"/>
    </source>
</evidence>
<reference evidence="1 2" key="1">
    <citation type="journal article" date="2016" name="Nat. Commun.">
        <title>Thousands of microbial genomes shed light on interconnected biogeochemical processes in an aquifer system.</title>
        <authorList>
            <person name="Anantharaman K."/>
            <person name="Brown C.T."/>
            <person name="Hug L.A."/>
            <person name="Sharon I."/>
            <person name="Castelle C.J."/>
            <person name="Probst A.J."/>
            <person name="Thomas B.C."/>
            <person name="Singh A."/>
            <person name="Wilkins M.J."/>
            <person name="Karaoz U."/>
            <person name="Brodie E.L."/>
            <person name="Williams K.H."/>
            <person name="Hubbard S.S."/>
            <person name="Banfield J.F."/>
        </authorList>
    </citation>
    <scope>NUCLEOTIDE SEQUENCE [LARGE SCALE GENOMIC DNA]</scope>
</reference>